<proteinExistence type="inferred from homology"/>
<gene>
    <name evidence="9" type="ORF">SAMN05216238_102280</name>
</gene>
<dbReference type="Proteomes" id="UP000199474">
    <property type="component" value="Unassembled WGS sequence"/>
</dbReference>
<keyword evidence="5" id="KW-0133">Cell shape</keyword>
<evidence type="ECO:0000256" key="3">
    <source>
        <dbReference type="ARBA" id="ARBA00022475"/>
    </source>
</evidence>
<protein>
    <submittedName>
        <fullName evidence="9">Rod shape-determining protein MreD</fullName>
    </submittedName>
</protein>
<feature type="transmembrane region" description="Helical" evidence="8">
    <location>
        <begin position="139"/>
        <end position="160"/>
    </location>
</feature>
<dbReference type="RefSeq" id="WP_177183339.1">
    <property type="nucleotide sequence ID" value="NZ_FOMR01000002.1"/>
</dbReference>
<dbReference type="STRING" id="640948.SAMN05216238_102280"/>
<keyword evidence="10" id="KW-1185">Reference proteome</keyword>
<evidence type="ECO:0000256" key="4">
    <source>
        <dbReference type="ARBA" id="ARBA00022692"/>
    </source>
</evidence>
<evidence type="ECO:0000313" key="10">
    <source>
        <dbReference type="Proteomes" id="UP000199474"/>
    </source>
</evidence>
<keyword evidence="4 8" id="KW-0812">Transmembrane</keyword>
<dbReference type="GO" id="GO:0005886">
    <property type="term" value="C:plasma membrane"/>
    <property type="evidence" value="ECO:0007669"/>
    <property type="project" value="UniProtKB-SubCell"/>
</dbReference>
<feature type="transmembrane region" description="Helical" evidence="8">
    <location>
        <begin position="30"/>
        <end position="51"/>
    </location>
</feature>
<evidence type="ECO:0000256" key="2">
    <source>
        <dbReference type="ARBA" id="ARBA00007776"/>
    </source>
</evidence>
<dbReference type="InterPro" id="IPR007227">
    <property type="entry name" value="Cell_shape_determining_MreD"/>
</dbReference>
<organism evidence="9 10">
    <name type="scientific">Lentibacillus persicus</name>
    <dbReference type="NCBI Taxonomy" id="640948"/>
    <lineage>
        <taxon>Bacteria</taxon>
        <taxon>Bacillati</taxon>
        <taxon>Bacillota</taxon>
        <taxon>Bacilli</taxon>
        <taxon>Bacillales</taxon>
        <taxon>Bacillaceae</taxon>
        <taxon>Lentibacillus</taxon>
    </lineage>
</organism>
<evidence type="ECO:0000256" key="7">
    <source>
        <dbReference type="ARBA" id="ARBA00023136"/>
    </source>
</evidence>
<dbReference type="GO" id="GO:0008360">
    <property type="term" value="P:regulation of cell shape"/>
    <property type="evidence" value="ECO:0007669"/>
    <property type="project" value="UniProtKB-KW"/>
</dbReference>
<keyword evidence="7 8" id="KW-0472">Membrane</keyword>
<evidence type="ECO:0000256" key="6">
    <source>
        <dbReference type="ARBA" id="ARBA00022989"/>
    </source>
</evidence>
<accession>A0A1I1THR4</accession>
<dbReference type="Pfam" id="PF04093">
    <property type="entry name" value="MreD"/>
    <property type="match status" value="1"/>
</dbReference>
<feature type="transmembrane region" description="Helical" evidence="8">
    <location>
        <begin position="60"/>
        <end position="83"/>
    </location>
</feature>
<keyword evidence="6 8" id="KW-1133">Transmembrane helix</keyword>
<evidence type="ECO:0000256" key="8">
    <source>
        <dbReference type="SAM" id="Phobius"/>
    </source>
</evidence>
<keyword evidence="3" id="KW-1003">Cell membrane</keyword>
<feature type="transmembrane region" description="Helical" evidence="8">
    <location>
        <begin position="103"/>
        <end position="127"/>
    </location>
</feature>
<evidence type="ECO:0000313" key="9">
    <source>
        <dbReference type="EMBL" id="SFD58132.1"/>
    </source>
</evidence>
<name>A0A1I1THR4_9BACI</name>
<reference evidence="10" key="1">
    <citation type="submission" date="2016-10" db="EMBL/GenBank/DDBJ databases">
        <authorList>
            <person name="Varghese N."/>
            <person name="Submissions S."/>
        </authorList>
    </citation>
    <scope>NUCLEOTIDE SEQUENCE [LARGE SCALE GENOMIC DNA]</scope>
    <source>
        <strain evidence="10">DSM 22530</strain>
    </source>
</reference>
<dbReference type="EMBL" id="FOMR01000002">
    <property type="protein sequence ID" value="SFD58132.1"/>
    <property type="molecule type" value="Genomic_DNA"/>
</dbReference>
<comment type="subcellular location">
    <subcellularLocation>
        <location evidence="1">Cell membrane</location>
        <topology evidence="1">Multi-pass membrane protein</topology>
    </subcellularLocation>
</comment>
<evidence type="ECO:0000256" key="5">
    <source>
        <dbReference type="ARBA" id="ARBA00022960"/>
    </source>
</evidence>
<sequence>MKRLLILGILFLLLISEGVALDMLPASLLDGNIFFVSHWVFVFLVFLAIFYDREDTYFSVFYALLIGLLVDIAYTGILGVYMFSYALSVYIIHGLAKLLHANFVATMTLGVIGLIFAEAFIYFIFSMTGIAELVWQDYLINRLIPTVLANVLFLLVLYPFSAKWLVNLREQQLSGSRQF</sequence>
<dbReference type="NCBIfam" id="TIGR03426">
    <property type="entry name" value="shape_MreD"/>
    <property type="match status" value="1"/>
</dbReference>
<dbReference type="AlphaFoldDB" id="A0A1I1THR4"/>
<evidence type="ECO:0000256" key="1">
    <source>
        <dbReference type="ARBA" id="ARBA00004651"/>
    </source>
</evidence>
<comment type="similarity">
    <text evidence="2">Belongs to the MreD family.</text>
</comment>